<dbReference type="Gene3D" id="2.40.50.140">
    <property type="entry name" value="Nucleic acid-binding proteins"/>
    <property type="match status" value="1"/>
</dbReference>
<dbReference type="InterPro" id="IPR012340">
    <property type="entry name" value="NA-bd_OB-fold"/>
</dbReference>
<dbReference type="EMBL" id="CP067013">
    <property type="protein sequence ID" value="QQN50641.1"/>
    <property type="molecule type" value="Genomic_DNA"/>
</dbReference>
<accession>A0A9X7V450</accession>
<reference evidence="1 2" key="1">
    <citation type="submission" date="2020-12" db="EMBL/GenBank/DDBJ databases">
        <title>FDA dAtabase for Regulatory Grade micrObial Sequences (FDA-ARGOS): Supporting development and validation of Infectious Disease Dx tests.</title>
        <authorList>
            <person name="Sproer C."/>
            <person name="Gronow S."/>
            <person name="Severitt S."/>
            <person name="Schroder I."/>
            <person name="Tallon L."/>
            <person name="Sadzewicz L."/>
            <person name="Zhao X."/>
            <person name="Boylan J."/>
            <person name="Ott S."/>
            <person name="Bowen H."/>
            <person name="Vavikolanu K."/>
            <person name="Mehta A."/>
            <person name="Aluvathingal J."/>
            <person name="Nadendla S."/>
            <person name="Lowell S."/>
            <person name="Myers T."/>
            <person name="Yan Y."/>
            <person name="Sichtig H."/>
        </authorList>
    </citation>
    <scope>NUCLEOTIDE SEQUENCE [LARGE SCALE GENOMIC DNA]</scope>
    <source>
        <strain evidence="1 2">FDAARGOS_1013</strain>
    </source>
</reference>
<gene>
    <name evidence="1" type="ORF">I6H70_19275</name>
</gene>
<dbReference type="AlphaFoldDB" id="A0A9X7V450"/>
<protein>
    <submittedName>
        <fullName evidence="1">Cold shock domain-containing protein</fullName>
    </submittedName>
</protein>
<organism evidence="1 2">
    <name type="scientific">Stutzerimonas balearica</name>
    <dbReference type="NCBI Taxonomy" id="74829"/>
    <lineage>
        <taxon>Bacteria</taxon>
        <taxon>Pseudomonadati</taxon>
        <taxon>Pseudomonadota</taxon>
        <taxon>Gammaproteobacteria</taxon>
        <taxon>Pseudomonadales</taxon>
        <taxon>Pseudomonadaceae</taxon>
        <taxon>Stutzerimonas</taxon>
    </lineage>
</organism>
<evidence type="ECO:0000313" key="1">
    <source>
        <dbReference type="EMBL" id="QQN50641.1"/>
    </source>
</evidence>
<dbReference type="Proteomes" id="UP000595933">
    <property type="component" value="Chromosome"/>
</dbReference>
<name>A0A9X7V450_9GAMM</name>
<dbReference type="RefSeq" id="WP_013983392.1">
    <property type="nucleotide sequence ID" value="NZ_CP067013.1"/>
</dbReference>
<evidence type="ECO:0000313" key="2">
    <source>
        <dbReference type="Proteomes" id="UP000595933"/>
    </source>
</evidence>
<sequence length="610" mass="69719">MTASAGVVKWFGGYNSAKNTENKFGFVESIDGFDVFLHESGWLGQGRPTAGQLIHFHLEDHKGKWIATSANDLGELPLDELIGLITQKSGQSHVAVYIRIRDIIASSISRNLSTRTRWQTERIIDLMGLDELLSMLSDKQDWSKNIEFLATNGHISPLKDIDWLSLPAEYIARNVEEAANHLQSIDNSEAARLFNSSLGKLPPDLKLFGLLAGYLGKYARGRDKELESINEYVKDIYSGKDFPPDYIKTKIRSLAHLDGGIMMHPVIGPTFSYYQFKKYLYEKDLKFVNLYERTESLRSRADIFILKEIFSLVLAGNTLDNVYDLFMASLWEAIISEKINPEQDIGEILELFPACSTLENPYQKSQKLSCEAVYWKKQEIYLCRGKSCHYPKVIPNTGKNYTEFNIYDWFAHYDINYLHSAEPTEQDFPIKVAGYLNRLREIFKVIHCRCCSSLMIPDLRYARVEYMAVENGKLVKKDMAPAYRLTVFKCPNPNCVEFRKGHYINHCMGQGCYDIIDSRDSSLKCDAGRYICRSCASCCGDHAKSNPIGLCPDCAAPLKLYESKTYDALRNRYNRFVKCSDNNCSFTIESDDLVRRFYLPSCGPLNRQHQ</sequence>
<dbReference type="SUPFAM" id="SSF50249">
    <property type="entry name" value="Nucleic acid-binding proteins"/>
    <property type="match status" value="1"/>
</dbReference>
<proteinExistence type="predicted"/>